<dbReference type="Proteomes" id="UP000290289">
    <property type="component" value="Chromosome 2"/>
</dbReference>
<protein>
    <submittedName>
        <fullName evidence="1">Uncharacterized protein</fullName>
    </submittedName>
</protein>
<proteinExistence type="predicted"/>
<dbReference type="AlphaFoldDB" id="A0A498KEA6"/>
<dbReference type="PANTHER" id="PTHR48420">
    <property type="entry name" value="NON-HAEM DIOXYGENASE N-TERMINAL DOMAIN-CONTAINING PROTEIN"/>
    <property type="match status" value="1"/>
</dbReference>
<gene>
    <name evidence="1" type="ORF">DVH24_017970</name>
</gene>
<keyword evidence="2" id="KW-1185">Reference proteome</keyword>
<organism evidence="1 2">
    <name type="scientific">Malus domestica</name>
    <name type="common">Apple</name>
    <name type="synonym">Pyrus malus</name>
    <dbReference type="NCBI Taxonomy" id="3750"/>
    <lineage>
        <taxon>Eukaryota</taxon>
        <taxon>Viridiplantae</taxon>
        <taxon>Streptophyta</taxon>
        <taxon>Embryophyta</taxon>
        <taxon>Tracheophyta</taxon>
        <taxon>Spermatophyta</taxon>
        <taxon>Magnoliopsida</taxon>
        <taxon>eudicotyledons</taxon>
        <taxon>Gunneridae</taxon>
        <taxon>Pentapetalae</taxon>
        <taxon>rosids</taxon>
        <taxon>fabids</taxon>
        <taxon>Rosales</taxon>
        <taxon>Rosaceae</taxon>
        <taxon>Amygdaloideae</taxon>
        <taxon>Maleae</taxon>
        <taxon>Malus</taxon>
    </lineage>
</organism>
<accession>A0A498KEA6</accession>
<evidence type="ECO:0000313" key="1">
    <source>
        <dbReference type="EMBL" id="RXI05928.1"/>
    </source>
</evidence>
<dbReference type="PANTHER" id="PTHR48420:SF1">
    <property type="entry name" value="NON-HAEM DIOXYGENASE N-TERMINAL DOMAIN-CONTAINING PROTEIN"/>
    <property type="match status" value="1"/>
</dbReference>
<evidence type="ECO:0000313" key="2">
    <source>
        <dbReference type="Proteomes" id="UP000290289"/>
    </source>
</evidence>
<sequence>MPPSSDPAVPTVTPVTISYSELQDKDKDLSVKIEEGFGPNGFRDILPCAGIFYACHLANLPEEVKKVLEDPHSRYNCGWSRGKEKPESGKPDMLKGSFYANPILDSPTTDESLIQSELPELEVAFKALGKLILGVGLMVAYHCDRYGVVFVVKVYKRIKNALSPNVEELSTDKKTALSSLTVTANSKTS</sequence>
<dbReference type="EMBL" id="RDQH01000328">
    <property type="protein sequence ID" value="RXI05928.1"/>
    <property type="molecule type" value="Genomic_DNA"/>
</dbReference>
<reference evidence="1 2" key="1">
    <citation type="submission" date="2018-10" db="EMBL/GenBank/DDBJ databases">
        <title>A high-quality apple genome assembly.</title>
        <authorList>
            <person name="Hu J."/>
        </authorList>
    </citation>
    <scope>NUCLEOTIDE SEQUENCE [LARGE SCALE GENOMIC DNA]</scope>
    <source>
        <strain evidence="2">cv. HFTH1</strain>
        <tissue evidence="1">Young leaf</tissue>
    </source>
</reference>
<name>A0A498KEA6_MALDO</name>
<comment type="caution">
    <text evidence="1">The sequence shown here is derived from an EMBL/GenBank/DDBJ whole genome shotgun (WGS) entry which is preliminary data.</text>
</comment>